<dbReference type="Proteomes" id="UP000231279">
    <property type="component" value="Unassembled WGS sequence"/>
</dbReference>
<dbReference type="AlphaFoldDB" id="A0A2G9H366"/>
<accession>A0A2G9H366</accession>
<evidence type="ECO:0000256" key="1">
    <source>
        <dbReference type="SAM" id="MobiDB-lite"/>
    </source>
</evidence>
<keyword evidence="3" id="KW-1185">Reference proteome</keyword>
<organism evidence="2 3">
    <name type="scientific">Handroanthus impetiginosus</name>
    <dbReference type="NCBI Taxonomy" id="429701"/>
    <lineage>
        <taxon>Eukaryota</taxon>
        <taxon>Viridiplantae</taxon>
        <taxon>Streptophyta</taxon>
        <taxon>Embryophyta</taxon>
        <taxon>Tracheophyta</taxon>
        <taxon>Spermatophyta</taxon>
        <taxon>Magnoliopsida</taxon>
        <taxon>eudicotyledons</taxon>
        <taxon>Gunneridae</taxon>
        <taxon>Pentapetalae</taxon>
        <taxon>asterids</taxon>
        <taxon>lamiids</taxon>
        <taxon>Lamiales</taxon>
        <taxon>Bignoniaceae</taxon>
        <taxon>Crescentiina</taxon>
        <taxon>Tabebuia alliance</taxon>
        <taxon>Handroanthus</taxon>
    </lineage>
</organism>
<dbReference type="EMBL" id="NKXS01002825">
    <property type="protein sequence ID" value="PIN11952.1"/>
    <property type="molecule type" value="Genomic_DNA"/>
</dbReference>
<dbReference type="OrthoDB" id="2016966at2759"/>
<dbReference type="PANTHER" id="PTHR34952">
    <property type="entry name" value="OS05G0113500 PROTEIN"/>
    <property type="match status" value="1"/>
</dbReference>
<evidence type="ECO:0000313" key="2">
    <source>
        <dbReference type="EMBL" id="PIN11952.1"/>
    </source>
</evidence>
<sequence length="182" mass="19377">MEVCVPRNTSGHLDISSSTGSSTDPHNPIQHSSSDLSMNELKTCLTEFLNIEEIGISTNGVNLSPRKDGIGNVVTDYECKVSDKSTSGDLASEKHFGKCATFPPFHGPKISGDVVLGEKGKNKEDITAEVSEVNGSGKASDQCYSRSISLPTPLKLVSAMKGSREKQGIPPKKLSVTWAPDV</sequence>
<feature type="region of interest" description="Disordered" evidence="1">
    <location>
        <begin position="1"/>
        <end position="35"/>
    </location>
</feature>
<comment type="caution">
    <text evidence="2">The sequence shown here is derived from an EMBL/GenBank/DDBJ whole genome shotgun (WGS) entry which is preliminary data.</text>
</comment>
<proteinExistence type="predicted"/>
<evidence type="ECO:0000313" key="3">
    <source>
        <dbReference type="Proteomes" id="UP000231279"/>
    </source>
</evidence>
<feature type="region of interest" description="Disordered" evidence="1">
    <location>
        <begin position="161"/>
        <end position="182"/>
    </location>
</feature>
<gene>
    <name evidence="2" type="ORF">CDL12_15417</name>
</gene>
<name>A0A2G9H366_9LAMI</name>
<dbReference type="PANTHER" id="PTHR34952:SF2">
    <property type="entry name" value="OS05G0113500 PROTEIN"/>
    <property type="match status" value="1"/>
</dbReference>
<feature type="compositionally biased region" description="Polar residues" evidence="1">
    <location>
        <begin position="7"/>
        <end position="35"/>
    </location>
</feature>
<protein>
    <submittedName>
        <fullName evidence="2">Uncharacterized protein</fullName>
    </submittedName>
</protein>
<reference evidence="3" key="1">
    <citation type="journal article" date="2018" name="Gigascience">
        <title>Genome assembly of the Pink Ipe (Handroanthus impetiginosus, Bignoniaceae), a highly valued, ecologically keystone Neotropical timber forest tree.</title>
        <authorList>
            <person name="Silva-Junior O.B."/>
            <person name="Grattapaglia D."/>
            <person name="Novaes E."/>
            <person name="Collevatti R.G."/>
        </authorList>
    </citation>
    <scope>NUCLEOTIDE SEQUENCE [LARGE SCALE GENOMIC DNA]</scope>
    <source>
        <strain evidence="3">cv. UFG-1</strain>
    </source>
</reference>